<dbReference type="SMART" id="SM00225">
    <property type="entry name" value="BTB"/>
    <property type="match status" value="1"/>
</dbReference>
<dbReference type="Gene3D" id="1.25.40.420">
    <property type="match status" value="1"/>
</dbReference>
<comment type="caution">
    <text evidence="3">The sequence shown here is derived from an EMBL/GenBank/DDBJ whole genome shotgun (WGS) entry which is preliminary data.</text>
</comment>
<dbReference type="CDD" id="cd00121">
    <property type="entry name" value="MATH"/>
    <property type="match status" value="1"/>
</dbReference>
<dbReference type="PROSITE" id="PS50097">
    <property type="entry name" value="BTB"/>
    <property type="match status" value="1"/>
</dbReference>
<sequence>MSEGTIFIWKIENFSYFWHTEGEFSSPWFDTGVAKGKCQIALKNRYDNNKKIACCLCKEDDYNFSIEYDISFLNSRGLAELRDSFFISQSRSNGDYLLIESEELFDLRKHDFLPNDALTIQCYLKTIDGFCLEKSRCFARTQIGVEQSSFVWNIDNLSSLQISQETTVVVESSNDQYSPLTLKLYLTGKSRSDEKLEVEVQRNQGDKKSLCTLKMSVLNNIKESIVIVSDKCLFQETKEVEVWRFPQIIKKNELIGAKNQLLPDDTLSLKCEFSISFGVLSNHIEYDKRGKDYCQNFDSFLMDGDKLPSESLENECNSLKQAMKCLLEEGTFCDVHLRVDEATFPAHKAVLSARSPVFKAMFSRDMMEKTGDMVDIKDIDGDTVRRMLQYLYTDSITSLEWQNTEKLYFAADKYEILCLKRKCASIFVAKMEPSNICQLLIMADMHQDEDLKKAVHDFLYQNDVQILNLDEWKNLEESNPRMTSDALRYVYLKSRQNRI</sequence>
<dbReference type="SUPFAM" id="SSF54695">
    <property type="entry name" value="POZ domain"/>
    <property type="match status" value="1"/>
</dbReference>
<feature type="domain" description="BTB" evidence="1">
    <location>
        <begin position="333"/>
        <end position="400"/>
    </location>
</feature>
<dbReference type="AlphaFoldDB" id="A0A8X6UHQ0"/>
<keyword evidence="4" id="KW-1185">Reference proteome</keyword>
<protein>
    <submittedName>
        <fullName evidence="3">TD and POZ domain-containing protein 1-like</fullName>
    </submittedName>
</protein>
<evidence type="ECO:0000313" key="4">
    <source>
        <dbReference type="Proteomes" id="UP000887013"/>
    </source>
</evidence>
<dbReference type="Gene3D" id="3.30.710.10">
    <property type="entry name" value="Potassium Channel Kv1.1, Chain A"/>
    <property type="match status" value="1"/>
</dbReference>
<accession>A0A8X6UHQ0</accession>
<dbReference type="PROSITE" id="PS50144">
    <property type="entry name" value="MATH"/>
    <property type="match status" value="2"/>
</dbReference>
<dbReference type="EMBL" id="BMAW01083418">
    <property type="protein sequence ID" value="GFU33948.1"/>
    <property type="molecule type" value="Genomic_DNA"/>
</dbReference>
<dbReference type="CDD" id="cd18186">
    <property type="entry name" value="BTB_POZ_ZBTB_KLHL-like"/>
    <property type="match status" value="1"/>
</dbReference>
<dbReference type="InterPro" id="IPR002083">
    <property type="entry name" value="MATH/TRAF_dom"/>
</dbReference>
<evidence type="ECO:0000259" key="1">
    <source>
        <dbReference type="PROSITE" id="PS50097"/>
    </source>
</evidence>
<dbReference type="Gene3D" id="2.60.210.10">
    <property type="entry name" value="Apoptosis, Tumor Necrosis Factor Receptor Associated Protein 2, Chain A"/>
    <property type="match status" value="2"/>
</dbReference>
<evidence type="ECO:0000259" key="2">
    <source>
        <dbReference type="PROSITE" id="PS50144"/>
    </source>
</evidence>
<dbReference type="SUPFAM" id="SSF49599">
    <property type="entry name" value="TRAF domain-like"/>
    <property type="match status" value="2"/>
</dbReference>
<reference evidence="3" key="1">
    <citation type="submission" date="2020-08" db="EMBL/GenBank/DDBJ databases">
        <title>Multicomponent nature underlies the extraordinary mechanical properties of spider dragline silk.</title>
        <authorList>
            <person name="Kono N."/>
            <person name="Nakamura H."/>
            <person name="Mori M."/>
            <person name="Yoshida Y."/>
            <person name="Ohtoshi R."/>
            <person name="Malay A.D."/>
            <person name="Moran D.A.P."/>
            <person name="Tomita M."/>
            <person name="Numata K."/>
            <person name="Arakawa K."/>
        </authorList>
    </citation>
    <scope>NUCLEOTIDE SEQUENCE</scope>
</reference>
<dbReference type="InterPro" id="IPR011333">
    <property type="entry name" value="SKP1/BTB/POZ_sf"/>
</dbReference>
<dbReference type="OrthoDB" id="6410362at2759"/>
<gene>
    <name evidence="3" type="primary">Gm9125</name>
    <name evidence="3" type="ORF">NPIL_5561</name>
</gene>
<evidence type="ECO:0000313" key="3">
    <source>
        <dbReference type="EMBL" id="GFU33948.1"/>
    </source>
</evidence>
<feature type="domain" description="MATH" evidence="2">
    <location>
        <begin position="147"/>
        <end position="273"/>
    </location>
</feature>
<dbReference type="Pfam" id="PF00651">
    <property type="entry name" value="BTB"/>
    <property type="match status" value="1"/>
</dbReference>
<feature type="domain" description="MATH" evidence="2">
    <location>
        <begin position="4"/>
        <end position="124"/>
    </location>
</feature>
<dbReference type="InterPro" id="IPR000210">
    <property type="entry name" value="BTB/POZ_dom"/>
</dbReference>
<proteinExistence type="predicted"/>
<name>A0A8X6UHQ0_NEPPI</name>
<dbReference type="InterPro" id="IPR008974">
    <property type="entry name" value="TRAF-like"/>
</dbReference>
<organism evidence="3 4">
    <name type="scientific">Nephila pilipes</name>
    <name type="common">Giant wood spider</name>
    <name type="synonym">Nephila maculata</name>
    <dbReference type="NCBI Taxonomy" id="299642"/>
    <lineage>
        <taxon>Eukaryota</taxon>
        <taxon>Metazoa</taxon>
        <taxon>Ecdysozoa</taxon>
        <taxon>Arthropoda</taxon>
        <taxon>Chelicerata</taxon>
        <taxon>Arachnida</taxon>
        <taxon>Araneae</taxon>
        <taxon>Araneomorphae</taxon>
        <taxon>Entelegynae</taxon>
        <taxon>Araneoidea</taxon>
        <taxon>Nephilidae</taxon>
        <taxon>Nephila</taxon>
    </lineage>
</organism>
<dbReference type="Proteomes" id="UP000887013">
    <property type="component" value="Unassembled WGS sequence"/>
</dbReference>
<dbReference type="PANTHER" id="PTHR24413">
    <property type="entry name" value="SPECKLE-TYPE POZ PROTEIN"/>
    <property type="match status" value="1"/>
</dbReference>
<dbReference type="GO" id="GO:0030163">
    <property type="term" value="P:protein catabolic process"/>
    <property type="evidence" value="ECO:0007669"/>
    <property type="project" value="UniProtKB-ARBA"/>
</dbReference>